<organism evidence="2 3">
    <name type="scientific">Neoroseomonas terrae</name>
    <dbReference type="NCBI Taxonomy" id="424799"/>
    <lineage>
        <taxon>Bacteria</taxon>
        <taxon>Pseudomonadati</taxon>
        <taxon>Pseudomonadota</taxon>
        <taxon>Alphaproteobacteria</taxon>
        <taxon>Acetobacterales</taxon>
        <taxon>Acetobacteraceae</taxon>
        <taxon>Neoroseomonas</taxon>
    </lineage>
</organism>
<name>A0ABS5EC52_9PROT</name>
<comment type="caution">
    <text evidence="2">The sequence shown here is derived from an EMBL/GenBank/DDBJ whole genome shotgun (WGS) entry which is preliminary data.</text>
</comment>
<dbReference type="EMBL" id="JAAEDI010000003">
    <property type="protein sequence ID" value="MBR0648598.1"/>
    <property type="molecule type" value="Genomic_DNA"/>
</dbReference>
<sequence length="64" mass="7576">MIADGAKSQESADGRMTLRQLLHRWLCRWTERRELESLPDAALKDMGITRYDAFHEARKPFWRG</sequence>
<evidence type="ECO:0000313" key="3">
    <source>
        <dbReference type="Proteomes" id="UP000698752"/>
    </source>
</evidence>
<dbReference type="Proteomes" id="UP000698752">
    <property type="component" value="Unassembled WGS sequence"/>
</dbReference>
<feature type="domain" description="YjiS-like" evidence="1">
    <location>
        <begin position="18"/>
        <end position="53"/>
    </location>
</feature>
<protein>
    <submittedName>
        <fullName evidence="2">DUF1127 domain-containing protein</fullName>
    </submittedName>
</protein>
<accession>A0ABS5EC52</accession>
<dbReference type="Pfam" id="PF06568">
    <property type="entry name" value="YjiS-like"/>
    <property type="match status" value="1"/>
</dbReference>
<evidence type="ECO:0000313" key="2">
    <source>
        <dbReference type="EMBL" id="MBR0648598.1"/>
    </source>
</evidence>
<proteinExistence type="predicted"/>
<evidence type="ECO:0000259" key="1">
    <source>
        <dbReference type="Pfam" id="PF06568"/>
    </source>
</evidence>
<reference evidence="3" key="1">
    <citation type="journal article" date="2021" name="Syst. Appl. Microbiol.">
        <title>Roseomonas hellenica sp. nov., isolated from roots of wild-growing Alkanna tinctoria.</title>
        <authorList>
            <person name="Rat A."/>
            <person name="Naranjo H.D."/>
            <person name="Lebbe L."/>
            <person name="Cnockaert M."/>
            <person name="Krigas N."/>
            <person name="Grigoriadou K."/>
            <person name="Maloupa E."/>
            <person name="Willems A."/>
        </authorList>
    </citation>
    <scope>NUCLEOTIDE SEQUENCE [LARGE SCALE GENOMIC DNA]</scope>
    <source>
        <strain evidence="3">LMG 31159</strain>
    </source>
</reference>
<dbReference type="InterPro" id="IPR009506">
    <property type="entry name" value="YjiS-like"/>
</dbReference>
<gene>
    <name evidence="2" type="ORF">GXW78_02895</name>
</gene>
<keyword evidence="3" id="KW-1185">Reference proteome</keyword>